<accession>A0AAD7ZNU5</accession>
<feature type="non-terminal residue" evidence="1">
    <location>
        <position position="60"/>
    </location>
</feature>
<organism evidence="1 2">
    <name type="scientific">Diploptera punctata</name>
    <name type="common">Pacific beetle cockroach</name>
    <dbReference type="NCBI Taxonomy" id="6984"/>
    <lineage>
        <taxon>Eukaryota</taxon>
        <taxon>Metazoa</taxon>
        <taxon>Ecdysozoa</taxon>
        <taxon>Arthropoda</taxon>
        <taxon>Hexapoda</taxon>
        <taxon>Insecta</taxon>
        <taxon>Pterygota</taxon>
        <taxon>Neoptera</taxon>
        <taxon>Polyneoptera</taxon>
        <taxon>Dictyoptera</taxon>
        <taxon>Blattodea</taxon>
        <taxon>Blaberoidea</taxon>
        <taxon>Blaberidae</taxon>
        <taxon>Diplopterinae</taxon>
        <taxon>Diploptera</taxon>
    </lineage>
</organism>
<dbReference type="Proteomes" id="UP001233999">
    <property type="component" value="Unassembled WGS sequence"/>
</dbReference>
<dbReference type="EMBL" id="JASPKZ010007515">
    <property type="protein sequence ID" value="KAJ9583860.1"/>
    <property type="molecule type" value="Genomic_DNA"/>
</dbReference>
<evidence type="ECO:0000313" key="2">
    <source>
        <dbReference type="Proteomes" id="UP001233999"/>
    </source>
</evidence>
<reference evidence="1" key="1">
    <citation type="journal article" date="2023" name="IScience">
        <title>Live-bearing cockroach genome reveals convergent evolutionary mechanisms linked to viviparity in insects and beyond.</title>
        <authorList>
            <person name="Fouks B."/>
            <person name="Harrison M.C."/>
            <person name="Mikhailova A.A."/>
            <person name="Marchal E."/>
            <person name="English S."/>
            <person name="Carruthers M."/>
            <person name="Jennings E.C."/>
            <person name="Chiamaka E.L."/>
            <person name="Frigard R.A."/>
            <person name="Pippel M."/>
            <person name="Attardo G.M."/>
            <person name="Benoit J.B."/>
            <person name="Bornberg-Bauer E."/>
            <person name="Tobe S.S."/>
        </authorList>
    </citation>
    <scope>NUCLEOTIDE SEQUENCE</scope>
    <source>
        <strain evidence="1">Stay&amp;Tobe</strain>
    </source>
</reference>
<keyword evidence="2" id="KW-1185">Reference proteome</keyword>
<sequence length="60" mass="7532">QTRKNKKDRYSIKEFLFNEFLDLKYSSNETIKKRNVYEMQRRMICFPCMKKELYPLNYIP</sequence>
<gene>
    <name evidence="1" type="ORF">L9F63_021794</name>
</gene>
<reference evidence="1" key="2">
    <citation type="submission" date="2023-05" db="EMBL/GenBank/DDBJ databases">
        <authorList>
            <person name="Fouks B."/>
        </authorList>
    </citation>
    <scope>NUCLEOTIDE SEQUENCE</scope>
    <source>
        <strain evidence="1">Stay&amp;Tobe</strain>
        <tissue evidence="1">Testes</tissue>
    </source>
</reference>
<comment type="caution">
    <text evidence="1">The sequence shown here is derived from an EMBL/GenBank/DDBJ whole genome shotgun (WGS) entry which is preliminary data.</text>
</comment>
<dbReference type="AlphaFoldDB" id="A0AAD7ZNU5"/>
<name>A0AAD7ZNU5_DIPPU</name>
<protein>
    <submittedName>
        <fullName evidence="1">Uncharacterized protein</fullName>
    </submittedName>
</protein>
<proteinExistence type="predicted"/>
<feature type="non-terminal residue" evidence="1">
    <location>
        <position position="1"/>
    </location>
</feature>
<evidence type="ECO:0000313" key="1">
    <source>
        <dbReference type="EMBL" id="KAJ9583860.1"/>
    </source>
</evidence>